<accession>A0A2K2CL64</accession>
<dbReference type="Proteomes" id="UP000008810">
    <property type="component" value="Chromosome 4"/>
</dbReference>
<evidence type="ECO:0000313" key="2">
    <source>
        <dbReference type="EMBL" id="PNT62763.1"/>
    </source>
</evidence>
<reference evidence="2" key="2">
    <citation type="submission" date="2017-06" db="EMBL/GenBank/DDBJ databases">
        <title>WGS assembly of Brachypodium distachyon.</title>
        <authorList>
            <consortium name="The International Brachypodium Initiative"/>
            <person name="Lucas S."/>
            <person name="Harmon-Smith M."/>
            <person name="Lail K."/>
            <person name="Tice H."/>
            <person name="Grimwood J."/>
            <person name="Bruce D."/>
            <person name="Barry K."/>
            <person name="Shu S."/>
            <person name="Lindquist E."/>
            <person name="Wang M."/>
            <person name="Pitluck S."/>
            <person name="Vogel J.P."/>
            <person name="Garvin D.F."/>
            <person name="Mockler T.C."/>
            <person name="Schmutz J."/>
            <person name="Rokhsar D."/>
            <person name="Bevan M.W."/>
        </authorList>
    </citation>
    <scope>NUCLEOTIDE SEQUENCE</scope>
    <source>
        <strain evidence="2">Bd21</strain>
    </source>
</reference>
<reference evidence="2 3" key="1">
    <citation type="journal article" date="2010" name="Nature">
        <title>Genome sequencing and analysis of the model grass Brachypodium distachyon.</title>
        <authorList>
            <consortium name="International Brachypodium Initiative"/>
        </authorList>
    </citation>
    <scope>NUCLEOTIDE SEQUENCE [LARGE SCALE GENOMIC DNA]</scope>
    <source>
        <strain evidence="2 3">Bd21</strain>
    </source>
</reference>
<protein>
    <submittedName>
        <fullName evidence="2 3">Uncharacterized protein</fullName>
    </submittedName>
</protein>
<dbReference type="InParanoid" id="A0A2K2CL64"/>
<dbReference type="Gramene" id="PNT62763">
    <property type="protein sequence ID" value="PNT62763"/>
    <property type="gene ID" value="BRADI_4g07932v3"/>
</dbReference>
<evidence type="ECO:0000313" key="3">
    <source>
        <dbReference type="EnsemblPlants" id="PNT62763"/>
    </source>
</evidence>
<proteinExistence type="predicted"/>
<sequence>MVHAAGGAPSTDPTGHGEAKRVLEHPPAPLASCLPRLAMSYSRLWWFKVGHQWRQDGAVNLGETTNCLSESCGLIGMMEIKSYVSI</sequence>
<keyword evidence="4" id="KW-1185">Reference proteome</keyword>
<organism evidence="2">
    <name type="scientific">Brachypodium distachyon</name>
    <name type="common">Purple false brome</name>
    <name type="synonym">Trachynia distachya</name>
    <dbReference type="NCBI Taxonomy" id="15368"/>
    <lineage>
        <taxon>Eukaryota</taxon>
        <taxon>Viridiplantae</taxon>
        <taxon>Streptophyta</taxon>
        <taxon>Embryophyta</taxon>
        <taxon>Tracheophyta</taxon>
        <taxon>Spermatophyta</taxon>
        <taxon>Magnoliopsida</taxon>
        <taxon>Liliopsida</taxon>
        <taxon>Poales</taxon>
        <taxon>Poaceae</taxon>
        <taxon>BOP clade</taxon>
        <taxon>Pooideae</taxon>
        <taxon>Stipodae</taxon>
        <taxon>Brachypodieae</taxon>
        <taxon>Brachypodium</taxon>
    </lineage>
</organism>
<dbReference type="AlphaFoldDB" id="A0A2K2CL64"/>
<name>A0A2K2CL64_BRADI</name>
<reference evidence="3" key="3">
    <citation type="submission" date="2018-08" db="UniProtKB">
        <authorList>
            <consortium name="EnsemblPlants"/>
        </authorList>
    </citation>
    <scope>IDENTIFICATION</scope>
    <source>
        <strain evidence="3">cv. Bd21</strain>
    </source>
</reference>
<feature type="region of interest" description="Disordered" evidence="1">
    <location>
        <begin position="1"/>
        <end position="22"/>
    </location>
</feature>
<evidence type="ECO:0000313" key="4">
    <source>
        <dbReference type="Proteomes" id="UP000008810"/>
    </source>
</evidence>
<evidence type="ECO:0000256" key="1">
    <source>
        <dbReference type="SAM" id="MobiDB-lite"/>
    </source>
</evidence>
<dbReference type="EMBL" id="CM000883">
    <property type="protein sequence ID" value="PNT62763.1"/>
    <property type="molecule type" value="Genomic_DNA"/>
</dbReference>
<gene>
    <name evidence="2" type="ORF">BRADI_4g07932v3</name>
</gene>
<dbReference type="EnsemblPlants" id="PNT62763">
    <property type="protein sequence ID" value="PNT62763"/>
    <property type="gene ID" value="BRADI_4g07932v3"/>
</dbReference>